<feature type="domain" description="Alpha/beta hydrolase fold-3" evidence="3">
    <location>
        <begin position="124"/>
        <end position="342"/>
    </location>
</feature>
<evidence type="ECO:0000259" key="3">
    <source>
        <dbReference type="Pfam" id="PF07859"/>
    </source>
</evidence>
<dbReference type="InterPro" id="IPR013094">
    <property type="entry name" value="AB_hydrolase_3"/>
</dbReference>
<dbReference type="Proteomes" id="UP001233673">
    <property type="component" value="Unassembled WGS sequence"/>
</dbReference>
<protein>
    <submittedName>
        <fullName evidence="4">Alpha/beta hydrolase fold domain-containing protein</fullName>
    </submittedName>
</protein>
<dbReference type="EMBL" id="JASNFN010000012">
    <property type="protein sequence ID" value="MDP5183271.1"/>
    <property type="molecule type" value="Genomic_DNA"/>
</dbReference>
<dbReference type="PANTHER" id="PTHR48081">
    <property type="entry name" value="AB HYDROLASE SUPERFAMILY PROTEIN C4A8.06C"/>
    <property type="match status" value="1"/>
</dbReference>
<keyword evidence="1 4" id="KW-0378">Hydrolase</keyword>
<organism evidence="4 5">
    <name type="scientific">Blastococcus carthaginiensis</name>
    <dbReference type="NCBI Taxonomy" id="3050034"/>
    <lineage>
        <taxon>Bacteria</taxon>
        <taxon>Bacillati</taxon>
        <taxon>Actinomycetota</taxon>
        <taxon>Actinomycetes</taxon>
        <taxon>Geodermatophilales</taxon>
        <taxon>Geodermatophilaceae</taxon>
        <taxon>Blastococcus</taxon>
    </lineage>
</organism>
<reference evidence="5" key="1">
    <citation type="submission" date="2023-05" db="EMBL/GenBank/DDBJ databases">
        <title>Draft genome of Pseudofrankia sp. BMG5.37.</title>
        <authorList>
            <person name="Gtari M."/>
            <person name="Ghodhbane F."/>
            <person name="Sbissi I."/>
        </authorList>
    </citation>
    <scope>NUCLEOTIDE SEQUENCE [LARGE SCALE GENOMIC DNA]</scope>
    <source>
        <strain evidence="5">BMG 814</strain>
    </source>
</reference>
<dbReference type="InterPro" id="IPR050300">
    <property type="entry name" value="GDXG_lipolytic_enzyme"/>
</dbReference>
<feature type="compositionally biased region" description="Basic and acidic residues" evidence="2">
    <location>
        <begin position="10"/>
        <end position="20"/>
    </location>
</feature>
<evidence type="ECO:0000256" key="1">
    <source>
        <dbReference type="ARBA" id="ARBA00022801"/>
    </source>
</evidence>
<dbReference type="Gene3D" id="3.40.50.1820">
    <property type="entry name" value="alpha/beta hydrolase"/>
    <property type="match status" value="1"/>
</dbReference>
<gene>
    <name evidence="4" type="ORF">QOZ88_11530</name>
</gene>
<comment type="caution">
    <text evidence="4">The sequence shown here is derived from an EMBL/GenBank/DDBJ whole genome shotgun (WGS) entry which is preliminary data.</text>
</comment>
<evidence type="ECO:0000313" key="5">
    <source>
        <dbReference type="Proteomes" id="UP001233673"/>
    </source>
</evidence>
<feature type="region of interest" description="Disordered" evidence="2">
    <location>
        <begin position="1"/>
        <end position="20"/>
    </location>
</feature>
<name>A0ABT9ICH7_9ACTN</name>
<dbReference type="PANTHER" id="PTHR48081:SF8">
    <property type="entry name" value="ALPHA_BETA HYDROLASE FOLD-3 DOMAIN-CONTAINING PROTEIN-RELATED"/>
    <property type="match status" value="1"/>
</dbReference>
<keyword evidence="5" id="KW-1185">Reference proteome</keyword>
<dbReference type="SUPFAM" id="SSF53474">
    <property type="entry name" value="alpha/beta-Hydrolases"/>
    <property type="match status" value="1"/>
</dbReference>
<evidence type="ECO:0000313" key="4">
    <source>
        <dbReference type="EMBL" id="MDP5183271.1"/>
    </source>
</evidence>
<proteinExistence type="predicted"/>
<dbReference type="RefSeq" id="WP_305999914.1">
    <property type="nucleotide sequence ID" value="NZ_JASNFN010000012.1"/>
</dbReference>
<dbReference type="InterPro" id="IPR029058">
    <property type="entry name" value="AB_hydrolase_fold"/>
</dbReference>
<dbReference type="Pfam" id="PF07859">
    <property type="entry name" value="Abhydrolase_3"/>
    <property type="match status" value="1"/>
</dbReference>
<dbReference type="GO" id="GO:0016787">
    <property type="term" value="F:hydrolase activity"/>
    <property type="evidence" value="ECO:0007669"/>
    <property type="project" value="UniProtKB-KW"/>
</dbReference>
<evidence type="ECO:0000256" key="2">
    <source>
        <dbReference type="SAM" id="MobiDB-lite"/>
    </source>
</evidence>
<sequence>MNQMTQEQVQARREGRLADPDVELRSDLRLHPGLRAGLAAFGMDGHAPPPPFDRTAADPAAVAEFVGQSHAAFEGLYEVVPNEWDGEVRADVEQRVETLTGVDGNEIQLHVFRPAGAEGPLPGLVYIHGGGMTILEATNRVHNRWSEDLAATGMVVITVGFRNAWTAEGANPFPAGLNDCSSALDWIHERREQLGVTKIVLQGESGGANLVLATVLKARREDRLDRIDGVYAMVPYISGGYGWSDERKLRELPSLVENDGHYLNCQMMDMLVAVYDPTGEHAENPLAWPYFATEADVEGFPPHVISVNELDPLRDEGIAYFRLLQRAGVPVVGRVNLGITHAAEMSWRAAVREVYRASVRDIHGFVADL</sequence>
<accession>A0ABT9ICH7</accession>